<dbReference type="CTD" id="20211553"/>
<feature type="region of interest" description="Disordered" evidence="6">
    <location>
        <begin position="383"/>
        <end position="482"/>
    </location>
</feature>
<feature type="compositionally biased region" description="Low complexity" evidence="6">
    <location>
        <begin position="298"/>
        <end position="307"/>
    </location>
</feature>
<keyword evidence="10" id="KW-1185">Reference proteome</keyword>
<dbReference type="EMBL" id="AMQM01002824">
    <property type="status" value="NOT_ANNOTATED_CDS"/>
    <property type="molecule type" value="Genomic_DNA"/>
</dbReference>
<dbReference type="InParanoid" id="T1FRV6"/>
<reference evidence="10" key="1">
    <citation type="submission" date="2012-12" db="EMBL/GenBank/DDBJ databases">
        <authorList>
            <person name="Hellsten U."/>
            <person name="Grimwood J."/>
            <person name="Chapman J.A."/>
            <person name="Shapiro H."/>
            <person name="Aerts A."/>
            <person name="Otillar R.P."/>
            <person name="Terry A.Y."/>
            <person name="Boore J.L."/>
            <person name="Simakov O."/>
            <person name="Marletaz F."/>
            <person name="Cho S.-J."/>
            <person name="Edsinger-Gonzales E."/>
            <person name="Havlak P."/>
            <person name="Kuo D.-H."/>
            <person name="Larsson T."/>
            <person name="Lv J."/>
            <person name="Arendt D."/>
            <person name="Savage R."/>
            <person name="Osoegawa K."/>
            <person name="de Jong P."/>
            <person name="Lindberg D.R."/>
            <person name="Seaver E.C."/>
            <person name="Weisblat D.A."/>
            <person name="Putnam N.H."/>
            <person name="Grigoriev I.V."/>
            <person name="Rokhsar D.S."/>
        </authorList>
    </citation>
    <scope>NUCLEOTIDE SEQUENCE</scope>
</reference>
<accession>T1FRV6</accession>
<dbReference type="Pfam" id="PF02902">
    <property type="entry name" value="Peptidase_C48"/>
    <property type="match status" value="2"/>
</dbReference>
<evidence type="ECO:0000256" key="2">
    <source>
        <dbReference type="ARBA" id="ARBA00022553"/>
    </source>
</evidence>
<feature type="compositionally biased region" description="Low complexity" evidence="6">
    <location>
        <begin position="879"/>
        <end position="900"/>
    </location>
</feature>
<dbReference type="GO" id="GO:0006508">
    <property type="term" value="P:proteolysis"/>
    <property type="evidence" value="ECO:0007669"/>
    <property type="project" value="UniProtKB-KW"/>
</dbReference>
<dbReference type="PANTHER" id="PTHR46896:SF3">
    <property type="entry name" value="FI06413P-RELATED"/>
    <property type="match status" value="1"/>
</dbReference>
<feature type="compositionally biased region" description="Basic and acidic residues" evidence="6">
    <location>
        <begin position="383"/>
        <end position="395"/>
    </location>
</feature>
<dbReference type="RefSeq" id="XP_009011368.1">
    <property type="nucleotide sequence ID" value="XM_009013120.1"/>
</dbReference>
<keyword evidence="5" id="KW-0378">Hydrolase</keyword>
<evidence type="ECO:0000256" key="3">
    <source>
        <dbReference type="ARBA" id="ARBA00022670"/>
    </source>
</evidence>
<dbReference type="EnsemblMetazoa" id="HelroT190297">
    <property type="protein sequence ID" value="HelroP190297"/>
    <property type="gene ID" value="HelroG190297"/>
</dbReference>
<feature type="region of interest" description="Disordered" evidence="6">
    <location>
        <begin position="334"/>
        <end position="357"/>
    </location>
</feature>
<evidence type="ECO:0000256" key="1">
    <source>
        <dbReference type="ARBA" id="ARBA00005234"/>
    </source>
</evidence>
<dbReference type="OrthoDB" id="442460at2759"/>
<sequence>MSGRDTLFLSEYFRKRSNLAVDIKRFESATVGTATKRKYSEVEEAVKKLKIVASANKRHWQTRPGGSKNVKKRFKEGGDNHQNRNPAPDPANGACSQIIIDDDDDDDNDCCHVQLAYKMSLKLESMALFNKCLSCTSCMLEEEACVIHMLGSDKEVRMRYRDLAKVELKNYSRFKIQLFIKSKNNNKNDNSVCKLINNNKNVTTAQEDDDFDLFHYLKVKVFELEPWYPTSIGSHQPRTIQLTVQGLESESAVGQFIGQFSRLINEANTVGKFSPVNSNFNKTLLDYINEDDDDDETSSNNNDNNNNLPPSSPVVCGINGDNDKNDECKNLHHINRNKKNNNHENNNNYYGGDGKTRKRNGEDNLNCNDDDCFTTKVLVEDPSISKDGGRKERNISKSPLKSEAPSTREELPSKREARTTVDLSSPIHEDGGVLSDDGDDEGDVTILHSPSVKKKHFKKDDDDGPAVSTSPKKSNESGLPVDNFYPKIRPASSKMSPYSPTPPPPLIVLAPTSRSLQPSRKQRGAKFKCCQCQTVMDVSQTCARNMTRCKQAKMKCSACKGENDRQGKSDDNLKIDRLFMSIKSDEMDVEEDVEVYHPSDDVQGEPVKLVSYPPPPSVGRITVTSHDLMCLNPEQCLNDVCIDFYLKYLQNELLSDRDRQRTHIFSSFFYSHLTSDLGSKKHNKTDKKNNDHNSLRAIERHSKVKNWTRSVDVFSKDFLIVPINQNFHWFLAIVCFPGLCASALRLNRNIENLSRDVYTAATNNNKNNNNNNPNDKINSLTFKNANLNNKNNNKKNIKVLNEARTNENVSPTVKKTTDEVRAKVKTALDFLALYSDSSEEDEREESTTKVKEKKKQDHKSDNVDAASDEGDDVQDVKNSDNNNNNNNNNNNINNNNNNDNDNSKNKVSNAEEGKFSDADDFTDDTIKCPLIIVLDSLAGGKPRWDVSTILREYLQVEWNLKKRDGPGGVKGMDGEKIFHKMSMKGCVPQCPQQHNLYDCGSYLLLYVQSFFQKPIRNFTPPIKGLIRWFRPTDARDFRIKYKNLILRLNQEQTRLAATTSSSSSLL</sequence>
<dbReference type="InterPro" id="IPR038765">
    <property type="entry name" value="Papain-like_cys_pep_sf"/>
</dbReference>
<dbReference type="Gene3D" id="3.40.395.10">
    <property type="entry name" value="Adenoviral Proteinase, Chain A"/>
    <property type="match status" value="1"/>
</dbReference>
<keyword evidence="3" id="KW-0645">Protease</keyword>
<dbReference type="GeneID" id="20211553"/>
<dbReference type="SUPFAM" id="SSF54001">
    <property type="entry name" value="Cysteine proteinases"/>
    <property type="match status" value="1"/>
</dbReference>
<dbReference type="KEGG" id="hro:HELRODRAFT_190297"/>
<comment type="similarity">
    <text evidence="1">Belongs to the peptidase C48 family.</text>
</comment>
<dbReference type="Gene3D" id="1.10.418.20">
    <property type="match status" value="1"/>
</dbReference>
<dbReference type="InterPro" id="IPR051947">
    <property type="entry name" value="Sentrin-specific_protease"/>
</dbReference>
<gene>
    <name evidence="9" type="primary">20211553</name>
    <name evidence="8" type="ORF">HELRODRAFT_190297</name>
</gene>
<feature type="compositionally biased region" description="Basic and acidic residues" evidence="6">
    <location>
        <begin position="845"/>
        <end position="862"/>
    </location>
</feature>
<dbReference type="PANTHER" id="PTHR46896">
    <property type="entry name" value="SENTRIN-SPECIFIC PROTEASE"/>
    <property type="match status" value="1"/>
</dbReference>
<dbReference type="GO" id="GO:0016926">
    <property type="term" value="P:protein desumoylation"/>
    <property type="evidence" value="ECO:0000318"/>
    <property type="project" value="GO_Central"/>
</dbReference>
<reference evidence="8 10" key="2">
    <citation type="journal article" date="2013" name="Nature">
        <title>Insights into bilaterian evolution from three spiralian genomes.</title>
        <authorList>
            <person name="Simakov O."/>
            <person name="Marletaz F."/>
            <person name="Cho S.J."/>
            <person name="Edsinger-Gonzales E."/>
            <person name="Havlak P."/>
            <person name="Hellsten U."/>
            <person name="Kuo D.H."/>
            <person name="Larsson T."/>
            <person name="Lv J."/>
            <person name="Arendt D."/>
            <person name="Savage R."/>
            <person name="Osoegawa K."/>
            <person name="de Jong P."/>
            <person name="Grimwood J."/>
            <person name="Chapman J.A."/>
            <person name="Shapiro H."/>
            <person name="Aerts A."/>
            <person name="Otillar R.P."/>
            <person name="Terry A.Y."/>
            <person name="Boore J.L."/>
            <person name="Grigoriev I.V."/>
            <person name="Lindberg D.R."/>
            <person name="Seaver E.C."/>
            <person name="Weisblat D.A."/>
            <person name="Putnam N.H."/>
            <person name="Rokhsar D.S."/>
        </authorList>
    </citation>
    <scope>NUCLEOTIDE SEQUENCE</scope>
</reference>
<dbReference type="EMBL" id="KB095858">
    <property type="protein sequence ID" value="ESO11099.1"/>
    <property type="molecule type" value="Genomic_DNA"/>
</dbReference>
<evidence type="ECO:0000256" key="5">
    <source>
        <dbReference type="ARBA" id="ARBA00022801"/>
    </source>
</evidence>
<dbReference type="InterPro" id="IPR003653">
    <property type="entry name" value="Peptidase_C48_C"/>
</dbReference>
<dbReference type="FunFam" id="1.10.418.20:FF:000004">
    <property type="entry name" value="sentrin-specific protease 7 isoform X1"/>
    <property type="match status" value="1"/>
</dbReference>
<dbReference type="PROSITE" id="PS50600">
    <property type="entry name" value="ULP_PROTEASE"/>
    <property type="match status" value="1"/>
</dbReference>
<keyword evidence="2" id="KW-0597">Phosphoprotein</keyword>
<dbReference type="GO" id="GO:0005634">
    <property type="term" value="C:nucleus"/>
    <property type="evidence" value="ECO:0000318"/>
    <property type="project" value="GO_Central"/>
</dbReference>
<dbReference type="Proteomes" id="UP000015101">
    <property type="component" value="Unassembled WGS sequence"/>
</dbReference>
<evidence type="ECO:0000259" key="7">
    <source>
        <dbReference type="PROSITE" id="PS50600"/>
    </source>
</evidence>
<feature type="region of interest" description="Disordered" evidence="6">
    <location>
        <begin position="836"/>
        <end position="909"/>
    </location>
</feature>
<dbReference type="STRING" id="6412.T1FRV6"/>
<dbReference type="GO" id="GO:0070139">
    <property type="term" value="F:SUMO-specific endopeptidase activity"/>
    <property type="evidence" value="ECO:0000318"/>
    <property type="project" value="GO_Central"/>
</dbReference>
<organism evidence="9 10">
    <name type="scientific">Helobdella robusta</name>
    <name type="common">Californian leech</name>
    <dbReference type="NCBI Taxonomy" id="6412"/>
    <lineage>
        <taxon>Eukaryota</taxon>
        <taxon>Metazoa</taxon>
        <taxon>Spiralia</taxon>
        <taxon>Lophotrochozoa</taxon>
        <taxon>Annelida</taxon>
        <taxon>Clitellata</taxon>
        <taxon>Hirudinea</taxon>
        <taxon>Rhynchobdellida</taxon>
        <taxon>Glossiphoniidae</taxon>
        <taxon>Helobdella</taxon>
    </lineage>
</organism>
<feature type="region of interest" description="Disordered" evidence="6">
    <location>
        <begin position="289"/>
        <end position="321"/>
    </location>
</feature>
<evidence type="ECO:0000313" key="9">
    <source>
        <dbReference type="EnsemblMetazoa" id="HelroP190297"/>
    </source>
</evidence>
<dbReference type="AlphaFoldDB" id="T1FRV6"/>
<protein>
    <recommendedName>
        <fullName evidence="7">Ubiquitin-like protease family profile domain-containing protein</fullName>
    </recommendedName>
</protein>
<evidence type="ECO:0000256" key="6">
    <source>
        <dbReference type="SAM" id="MobiDB-lite"/>
    </source>
</evidence>
<dbReference type="eggNOG" id="KOG0779">
    <property type="taxonomic scope" value="Eukaryota"/>
</dbReference>
<evidence type="ECO:0000256" key="4">
    <source>
        <dbReference type="ARBA" id="ARBA00022786"/>
    </source>
</evidence>
<evidence type="ECO:0000313" key="8">
    <source>
        <dbReference type="EMBL" id="ESO11099.1"/>
    </source>
</evidence>
<keyword evidence="4" id="KW-0833">Ubl conjugation pathway</keyword>
<dbReference type="HOGENOM" id="CLU_288414_0_0_1"/>
<proteinExistence type="inferred from homology"/>
<reference evidence="9" key="3">
    <citation type="submission" date="2015-06" db="UniProtKB">
        <authorList>
            <consortium name="EnsemblMetazoa"/>
        </authorList>
    </citation>
    <scope>IDENTIFICATION</scope>
</reference>
<name>T1FRV6_HELRO</name>
<feature type="region of interest" description="Disordered" evidence="6">
    <location>
        <begin position="60"/>
        <end position="93"/>
    </location>
</feature>
<feature type="compositionally biased region" description="Basic and acidic residues" evidence="6">
    <location>
        <begin position="406"/>
        <end position="419"/>
    </location>
</feature>
<dbReference type="GO" id="GO:0005737">
    <property type="term" value="C:cytoplasm"/>
    <property type="evidence" value="ECO:0000318"/>
    <property type="project" value="GO_Central"/>
</dbReference>
<feature type="domain" description="Ubiquitin-like protease family profile" evidence="7">
    <location>
        <begin position="621"/>
        <end position="1010"/>
    </location>
</feature>
<evidence type="ECO:0000313" key="10">
    <source>
        <dbReference type="Proteomes" id="UP000015101"/>
    </source>
</evidence>